<dbReference type="Gene3D" id="3.30.70.240">
    <property type="match status" value="1"/>
</dbReference>
<evidence type="ECO:0000256" key="4">
    <source>
        <dbReference type="ARBA" id="ARBA00022490"/>
    </source>
</evidence>
<evidence type="ECO:0000256" key="8">
    <source>
        <dbReference type="ARBA" id="ARBA00071414"/>
    </source>
</evidence>
<evidence type="ECO:0000256" key="6">
    <source>
        <dbReference type="ARBA" id="ARBA00023242"/>
    </source>
</evidence>
<dbReference type="SUPFAM" id="SSF89895">
    <property type="entry name" value="FYSH domain"/>
    <property type="match status" value="1"/>
</dbReference>
<keyword evidence="5" id="KW-0690">Ribosome biogenesis</keyword>
<gene>
    <name evidence="12" type="ORF">MVES_000795</name>
</gene>
<dbReference type="AlphaFoldDB" id="A0A2N1JFE3"/>
<name>A0A2N1JFE3_9BASI</name>
<evidence type="ECO:0000256" key="3">
    <source>
        <dbReference type="ARBA" id="ARBA00007433"/>
    </source>
</evidence>
<comment type="similarity">
    <text evidence="3">Belongs to the SDO1/SBDS family.</text>
</comment>
<dbReference type="InterPro" id="IPR018978">
    <property type="entry name" value="SDO1/SBDS_central"/>
</dbReference>
<feature type="domain" description="Ribosome maturation protein SDO1/SBDS N-terminal" evidence="9">
    <location>
        <begin position="14"/>
        <end position="100"/>
    </location>
</feature>
<dbReference type="InterPro" id="IPR002140">
    <property type="entry name" value="Sdo1/SBDS"/>
</dbReference>
<dbReference type="PANTHER" id="PTHR10927">
    <property type="entry name" value="RIBOSOME MATURATION PROTEIN SBDS"/>
    <property type="match status" value="1"/>
</dbReference>
<dbReference type="NCBIfam" id="TIGR00291">
    <property type="entry name" value="RNA_SBDS"/>
    <property type="match status" value="1"/>
</dbReference>
<dbReference type="InterPro" id="IPR046928">
    <property type="entry name" value="SDO1/SBDS_C"/>
</dbReference>
<dbReference type="GO" id="GO:0005737">
    <property type="term" value="C:cytoplasm"/>
    <property type="evidence" value="ECO:0007669"/>
    <property type="project" value="UniProtKB-SubCell"/>
</dbReference>
<dbReference type="Pfam" id="PF01172">
    <property type="entry name" value="SBDS_N"/>
    <property type="match status" value="1"/>
</dbReference>
<evidence type="ECO:0000256" key="7">
    <source>
        <dbReference type="ARBA" id="ARBA00049708"/>
    </source>
</evidence>
<dbReference type="InterPro" id="IPR039100">
    <property type="entry name" value="Sdo1/SBDS-like"/>
</dbReference>
<feature type="domain" description="Ribosome maturation protein SDO1/SBDS central" evidence="10">
    <location>
        <begin position="109"/>
        <end position="171"/>
    </location>
</feature>
<keyword evidence="6" id="KW-0539">Nucleus</keyword>
<dbReference type="Pfam" id="PF20268">
    <property type="entry name" value="SBDS_C"/>
    <property type="match status" value="1"/>
</dbReference>
<keyword evidence="4" id="KW-0963">Cytoplasm</keyword>
<dbReference type="InterPro" id="IPR019783">
    <property type="entry name" value="SDO1/SBDS_N"/>
</dbReference>
<evidence type="ECO:0000313" key="12">
    <source>
        <dbReference type="EMBL" id="PKI85236.1"/>
    </source>
</evidence>
<comment type="subcellular location">
    <subcellularLocation>
        <location evidence="2">Cytoplasm</location>
    </subcellularLocation>
    <subcellularLocation>
        <location evidence="1">Nucleus</location>
    </subcellularLocation>
</comment>
<dbReference type="PANTHER" id="PTHR10927:SF1">
    <property type="entry name" value="RIBOSOME MATURATION PROTEIN SBDS"/>
    <property type="match status" value="1"/>
</dbReference>
<evidence type="ECO:0000313" key="13">
    <source>
        <dbReference type="Proteomes" id="UP000232875"/>
    </source>
</evidence>
<dbReference type="Gene3D" id="3.30.1250.10">
    <property type="entry name" value="Ribosome maturation protein SBDS, N-terminal domain"/>
    <property type="match status" value="1"/>
</dbReference>
<dbReference type="InterPro" id="IPR036786">
    <property type="entry name" value="Ribosome_mat_SBDS_N_sf"/>
</dbReference>
<dbReference type="STRING" id="2020962.A0A2N1JFE3"/>
<comment type="subunit">
    <text evidence="7">Associates with the 60S ribosomal subunit.</text>
</comment>
<dbReference type="EMBL" id="KZ454988">
    <property type="protein sequence ID" value="PKI85236.1"/>
    <property type="molecule type" value="Genomic_DNA"/>
</dbReference>
<sequence length="212" mass="24305">MPINLPSNNIKFTNVSVVRLRRGGKRFEIACYKNKVREWRTGVEKDLDEVVQIETIFLNVGKGQAASNEDLTKAFGNMDVQEILREILQKGELQVGDKERSHELTNLWREIATQVAQICVEPSSQKPYTFGMIEKAMKDVHYSVKTGKSAKSQALDVLKLLQAKNTIPIERVRMHVRVTMPPKDGKRLKDKIVPLFEHIEDEDYGDEWESIP</sequence>
<dbReference type="SUPFAM" id="SSF109728">
    <property type="entry name" value="Hypothetical protein AF0491, middle domain"/>
    <property type="match status" value="1"/>
</dbReference>
<dbReference type="GO" id="GO:0042256">
    <property type="term" value="P:cytosolic ribosome assembly"/>
    <property type="evidence" value="ECO:0007669"/>
    <property type="project" value="InterPro"/>
</dbReference>
<evidence type="ECO:0000259" key="11">
    <source>
        <dbReference type="Pfam" id="PF20268"/>
    </source>
</evidence>
<dbReference type="Pfam" id="PF09377">
    <property type="entry name" value="SBDS_domain_II"/>
    <property type="match status" value="1"/>
</dbReference>
<evidence type="ECO:0000259" key="9">
    <source>
        <dbReference type="Pfam" id="PF01172"/>
    </source>
</evidence>
<evidence type="ECO:0000259" key="10">
    <source>
        <dbReference type="Pfam" id="PF09377"/>
    </source>
</evidence>
<dbReference type="InterPro" id="IPR037188">
    <property type="entry name" value="Sdo1/SBDS_central_sf"/>
</dbReference>
<dbReference type="FunFam" id="3.30.1250.10:FF:000001">
    <property type="entry name" value="SBDS, ribosome maturation factor"/>
    <property type="match status" value="1"/>
</dbReference>
<protein>
    <recommendedName>
        <fullName evidence="8">Ribosome maturation protein SDO1</fullName>
    </recommendedName>
</protein>
<evidence type="ECO:0000256" key="1">
    <source>
        <dbReference type="ARBA" id="ARBA00004123"/>
    </source>
</evidence>
<dbReference type="Proteomes" id="UP000232875">
    <property type="component" value="Unassembled WGS sequence"/>
</dbReference>
<evidence type="ECO:0000256" key="5">
    <source>
        <dbReference type="ARBA" id="ARBA00022517"/>
    </source>
</evidence>
<reference evidence="12 13" key="1">
    <citation type="submission" date="2017-10" db="EMBL/GenBank/DDBJ databases">
        <title>A novel species of cold-tolerant Malassezia isolated from bats.</title>
        <authorList>
            <person name="Lorch J.M."/>
            <person name="Palmer J.M."/>
            <person name="Vanderwolf K.J."/>
            <person name="Schmidt K.Z."/>
            <person name="Verant M.L."/>
            <person name="Weller T.J."/>
            <person name="Blehert D.S."/>
        </authorList>
    </citation>
    <scope>NUCLEOTIDE SEQUENCE [LARGE SCALE GENOMIC DNA]</scope>
    <source>
        <strain evidence="12 13">NWHC:44797-103</strain>
    </source>
</reference>
<keyword evidence="13" id="KW-1185">Reference proteome</keyword>
<accession>A0A2N1JFE3</accession>
<dbReference type="OrthoDB" id="10253092at2759"/>
<proteinExistence type="inferred from homology"/>
<feature type="domain" description="Ribosome maturation protein SDO1/SBDS C-terminal" evidence="11">
    <location>
        <begin position="174"/>
        <end position="209"/>
    </location>
</feature>
<evidence type="ECO:0000256" key="2">
    <source>
        <dbReference type="ARBA" id="ARBA00004496"/>
    </source>
</evidence>
<dbReference type="GO" id="GO:0005634">
    <property type="term" value="C:nucleus"/>
    <property type="evidence" value="ECO:0007669"/>
    <property type="project" value="UniProtKB-SubCell"/>
</dbReference>
<organism evidence="12 13">
    <name type="scientific">Malassezia vespertilionis</name>
    <dbReference type="NCBI Taxonomy" id="2020962"/>
    <lineage>
        <taxon>Eukaryota</taxon>
        <taxon>Fungi</taxon>
        <taxon>Dikarya</taxon>
        <taxon>Basidiomycota</taxon>
        <taxon>Ustilaginomycotina</taxon>
        <taxon>Malasseziomycetes</taxon>
        <taxon>Malasseziales</taxon>
        <taxon>Malasseziaceae</taxon>
        <taxon>Malassezia</taxon>
    </lineage>
</organism>
<dbReference type="Gene3D" id="1.10.10.900">
    <property type="entry name" value="SBDS protein C-terminal domain, subdomain 1"/>
    <property type="match status" value="1"/>
</dbReference>